<protein>
    <submittedName>
        <fullName evidence="9">Protein RALF-like 33</fullName>
    </submittedName>
</protein>
<evidence type="ECO:0000256" key="7">
    <source>
        <dbReference type="SAM" id="SignalP"/>
    </source>
</evidence>
<dbReference type="GO" id="GO:0005179">
    <property type="term" value="F:hormone activity"/>
    <property type="evidence" value="ECO:0007669"/>
    <property type="project" value="UniProtKB-KW"/>
</dbReference>
<dbReference type="InterPro" id="IPR008801">
    <property type="entry name" value="RALF"/>
</dbReference>
<comment type="similarity">
    <text evidence="2">Belongs to the plant rapid alkalinization factor (RALF) family.</text>
</comment>
<evidence type="ECO:0000256" key="5">
    <source>
        <dbReference type="ARBA" id="ARBA00022729"/>
    </source>
</evidence>
<evidence type="ECO:0000313" key="8">
    <source>
        <dbReference type="Proteomes" id="UP000087766"/>
    </source>
</evidence>
<proteinExistence type="inferred from homology"/>
<dbReference type="Pfam" id="PF05498">
    <property type="entry name" value="RALF"/>
    <property type="match status" value="1"/>
</dbReference>
<keyword evidence="6" id="KW-1015">Disulfide bond</keyword>
<dbReference type="PANTHER" id="PTHR33136">
    <property type="entry name" value="RAPID ALKALINIZATION FACTOR-LIKE"/>
    <property type="match status" value="1"/>
</dbReference>
<gene>
    <name evidence="9" type="primary">LOC106758261</name>
</gene>
<evidence type="ECO:0000256" key="1">
    <source>
        <dbReference type="ARBA" id="ARBA00004613"/>
    </source>
</evidence>
<dbReference type="KEGG" id="vra:106758261"/>
<evidence type="ECO:0000256" key="2">
    <source>
        <dbReference type="ARBA" id="ARBA00009178"/>
    </source>
</evidence>
<comment type="subcellular location">
    <subcellularLocation>
        <location evidence="1">Secreted</location>
    </subcellularLocation>
</comment>
<dbReference type="PANTHER" id="PTHR33136:SF13">
    <property type="entry name" value="OS10G0328900 PROTEIN"/>
    <property type="match status" value="1"/>
</dbReference>
<keyword evidence="3" id="KW-0964">Secreted</keyword>
<reference evidence="9" key="2">
    <citation type="submission" date="2025-08" db="UniProtKB">
        <authorList>
            <consortium name="RefSeq"/>
        </authorList>
    </citation>
    <scope>IDENTIFICATION</scope>
    <source>
        <tissue evidence="9">Leaf</tissue>
    </source>
</reference>
<feature type="chain" id="PRO_5010255614" evidence="7">
    <location>
        <begin position="30"/>
        <end position="108"/>
    </location>
</feature>
<reference evidence="8" key="1">
    <citation type="journal article" date="2014" name="Nat. Commun.">
        <title>Genome sequence of mungbean and insights into evolution within Vigna species.</title>
        <authorList>
            <person name="Kang Y.J."/>
            <person name="Kim S.K."/>
            <person name="Kim M.Y."/>
            <person name="Lestari P."/>
            <person name="Kim K.H."/>
            <person name="Ha B.K."/>
            <person name="Jun T.H."/>
            <person name="Hwang W.J."/>
            <person name="Lee T."/>
            <person name="Lee J."/>
            <person name="Shim S."/>
            <person name="Yoon M.Y."/>
            <person name="Jang Y.E."/>
            <person name="Han K.S."/>
            <person name="Taeprayoon P."/>
            <person name="Yoon N."/>
            <person name="Somta P."/>
            <person name="Tanya P."/>
            <person name="Kim K.S."/>
            <person name="Gwag J.G."/>
            <person name="Moon J.K."/>
            <person name="Lee Y.H."/>
            <person name="Park B.S."/>
            <person name="Bombarely A."/>
            <person name="Doyle J.J."/>
            <person name="Jackson S.A."/>
            <person name="Schafleitner R."/>
            <person name="Srinives P."/>
            <person name="Varshney R.K."/>
            <person name="Lee S.H."/>
        </authorList>
    </citation>
    <scope>NUCLEOTIDE SEQUENCE [LARGE SCALE GENOMIC DNA]</scope>
    <source>
        <strain evidence="8">cv. VC1973A</strain>
    </source>
</reference>
<keyword evidence="4" id="KW-0372">Hormone</keyword>
<evidence type="ECO:0000256" key="4">
    <source>
        <dbReference type="ARBA" id="ARBA00022702"/>
    </source>
</evidence>
<dbReference type="GO" id="GO:0009506">
    <property type="term" value="C:plasmodesma"/>
    <property type="evidence" value="ECO:0007669"/>
    <property type="project" value="TreeGrafter"/>
</dbReference>
<organism evidence="8 9">
    <name type="scientific">Vigna radiata var. radiata</name>
    <name type="common">Mung bean</name>
    <name type="synonym">Phaseolus aureus</name>
    <dbReference type="NCBI Taxonomy" id="3916"/>
    <lineage>
        <taxon>Eukaryota</taxon>
        <taxon>Viridiplantae</taxon>
        <taxon>Streptophyta</taxon>
        <taxon>Embryophyta</taxon>
        <taxon>Tracheophyta</taxon>
        <taxon>Spermatophyta</taxon>
        <taxon>Magnoliopsida</taxon>
        <taxon>eudicotyledons</taxon>
        <taxon>Gunneridae</taxon>
        <taxon>Pentapetalae</taxon>
        <taxon>rosids</taxon>
        <taxon>fabids</taxon>
        <taxon>Fabales</taxon>
        <taxon>Fabaceae</taxon>
        <taxon>Papilionoideae</taxon>
        <taxon>50 kb inversion clade</taxon>
        <taxon>NPAAA clade</taxon>
        <taxon>indigoferoid/millettioid clade</taxon>
        <taxon>Phaseoleae</taxon>
        <taxon>Vigna</taxon>
    </lineage>
</organism>
<keyword evidence="5 7" id="KW-0732">Signal</keyword>
<sequence length="108" mass="12141">MRHYAYSWLFIGICATVWMLASSPPTAEAGGVGMEMAWMPSVEEESELEMDSEINRRILASSRYISYEAIRRDTVPCSRAGASYYNCKPGAEANPYQRGCSAITRCRR</sequence>
<dbReference type="Proteomes" id="UP000087766">
    <property type="component" value="Chromosome 4"/>
</dbReference>
<dbReference type="GO" id="GO:0005576">
    <property type="term" value="C:extracellular region"/>
    <property type="evidence" value="ECO:0007669"/>
    <property type="project" value="UniProtKB-SubCell"/>
</dbReference>
<dbReference type="GO" id="GO:0019722">
    <property type="term" value="P:calcium-mediated signaling"/>
    <property type="evidence" value="ECO:0007669"/>
    <property type="project" value="TreeGrafter"/>
</dbReference>
<feature type="signal peptide" evidence="7">
    <location>
        <begin position="1"/>
        <end position="29"/>
    </location>
</feature>
<name>A0A1S3TSD6_VIGRR</name>
<dbReference type="RefSeq" id="XP_014496685.1">
    <property type="nucleotide sequence ID" value="XM_014641199.2"/>
</dbReference>
<evidence type="ECO:0000256" key="3">
    <source>
        <dbReference type="ARBA" id="ARBA00022525"/>
    </source>
</evidence>
<evidence type="ECO:0000313" key="9">
    <source>
        <dbReference type="RefSeq" id="XP_014496685.1"/>
    </source>
</evidence>
<dbReference type="OrthoDB" id="1613518at2759"/>
<keyword evidence="8" id="KW-1185">Reference proteome</keyword>
<dbReference type="Gramene" id="Vradi04g01360.1">
    <property type="protein sequence ID" value="Vradi04g01360.1"/>
    <property type="gene ID" value="Vradi04g01360"/>
</dbReference>
<dbReference type="GeneID" id="106758261"/>
<dbReference type="AlphaFoldDB" id="A0A1S3TSD6"/>
<accession>A0A1S3TSD6</accession>
<evidence type="ECO:0000256" key="6">
    <source>
        <dbReference type="ARBA" id="ARBA00023157"/>
    </source>
</evidence>
<dbReference type="GO" id="GO:0040008">
    <property type="term" value="P:regulation of growth"/>
    <property type="evidence" value="ECO:0007669"/>
    <property type="project" value="UniProtKB-ARBA"/>
</dbReference>